<keyword evidence="2" id="KW-1185">Reference proteome</keyword>
<organism evidence="1 2">
    <name type="scientific">Dongia soli</name>
    <dbReference type="NCBI Taxonomy" id="600628"/>
    <lineage>
        <taxon>Bacteria</taxon>
        <taxon>Pseudomonadati</taxon>
        <taxon>Pseudomonadota</taxon>
        <taxon>Alphaproteobacteria</taxon>
        <taxon>Rhodospirillales</taxon>
        <taxon>Dongiaceae</taxon>
        <taxon>Dongia</taxon>
    </lineage>
</organism>
<name>A0ABU5EEA3_9PROT</name>
<dbReference type="Proteomes" id="UP001279642">
    <property type="component" value="Unassembled WGS sequence"/>
</dbReference>
<dbReference type="EMBL" id="JAXCLW010000005">
    <property type="protein sequence ID" value="MDY0884684.1"/>
    <property type="molecule type" value="Genomic_DNA"/>
</dbReference>
<comment type="caution">
    <text evidence="1">The sequence shown here is derived from an EMBL/GenBank/DDBJ whole genome shotgun (WGS) entry which is preliminary data.</text>
</comment>
<reference evidence="1 2" key="1">
    <citation type="journal article" date="2016" name="Antonie Van Leeuwenhoek">
        <title>Dongia soli sp. nov., isolated from soil from Dokdo, Korea.</title>
        <authorList>
            <person name="Kim D.U."/>
            <person name="Lee H."/>
            <person name="Kim H."/>
            <person name="Kim S.G."/>
            <person name="Ka J.O."/>
        </authorList>
    </citation>
    <scope>NUCLEOTIDE SEQUENCE [LARGE SCALE GENOMIC DNA]</scope>
    <source>
        <strain evidence="1 2">D78</strain>
    </source>
</reference>
<accession>A0ABU5EEA3</accession>
<dbReference type="Gene3D" id="3.30.420.240">
    <property type="match status" value="1"/>
</dbReference>
<dbReference type="RefSeq" id="WP_320509756.1">
    <property type="nucleotide sequence ID" value="NZ_JAXCLW010000005.1"/>
</dbReference>
<sequence length="56" mass="6082">MSDDQELIAGFTNIDYGFNAPDEIQLEKKEDMKRHGLASLHLADALTLTYGRGGGG</sequence>
<evidence type="ECO:0000313" key="1">
    <source>
        <dbReference type="EMBL" id="MDY0884684.1"/>
    </source>
</evidence>
<gene>
    <name evidence="1" type="ORF">SMD27_17710</name>
</gene>
<protein>
    <submittedName>
        <fullName evidence="1">Uncharacterized protein</fullName>
    </submittedName>
</protein>
<proteinExistence type="predicted"/>
<evidence type="ECO:0000313" key="2">
    <source>
        <dbReference type="Proteomes" id="UP001279642"/>
    </source>
</evidence>